<evidence type="ECO:0000256" key="3">
    <source>
        <dbReference type="ARBA" id="ARBA00023163"/>
    </source>
</evidence>
<keyword evidence="4" id="KW-0472">Membrane</keyword>
<dbReference type="GO" id="GO:0005829">
    <property type="term" value="C:cytosol"/>
    <property type="evidence" value="ECO:0007669"/>
    <property type="project" value="TreeGrafter"/>
</dbReference>
<proteinExistence type="predicted"/>
<dbReference type="Pfam" id="PF12833">
    <property type="entry name" value="HTH_18"/>
    <property type="match status" value="1"/>
</dbReference>
<dbReference type="PRINTS" id="PR00032">
    <property type="entry name" value="HTHARAC"/>
</dbReference>
<keyword evidence="2" id="KW-0238">DNA-binding</keyword>
<name>A0A5C1E8X2_9RHOO</name>
<evidence type="ECO:0000256" key="2">
    <source>
        <dbReference type="ARBA" id="ARBA00023125"/>
    </source>
</evidence>
<dbReference type="PANTHER" id="PTHR47894">
    <property type="entry name" value="HTH-TYPE TRANSCRIPTIONAL REGULATOR GADX"/>
    <property type="match status" value="1"/>
</dbReference>
<dbReference type="GO" id="GO:0003700">
    <property type="term" value="F:DNA-binding transcription factor activity"/>
    <property type="evidence" value="ECO:0007669"/>
    <property type="project" value="InterPro"/>
</dbReference>
<gene>
    <name evidence="6" type="ORF">OTERR_16290</name>
</gene>
<dbReference type="AlphaFoldDB" id="A0A5C1E8X2"/>
<dbReference type="PROSITE" id="PS01124">
    <property type="entry name" value="HTH_ARAC_FAMILY_2"/>
    <property type="match status" value="1"/>
</dbReference>
<feature type="transmembrane region" description="Helical" evidence="4">
    <location>
        <begin position="136"/>
        <end position="155"/>
    </location>
</feature>
<dbReference type="Gene3D" id="1.10.10.60">
    <property type="entry name" value="Homeodomain-like"/>
    <property type="match status" value="1"/>
</dbReference>
<protein>
    <submittedName>
        <fullName evidence="6">Transcriptional regulator, AraC family</fullName>
    </submittedName>
</protein>
<reference evidence="6 7" key="1">
    <citation type="submission" date="2017-07" db="EMBL/GenBank/DDBJ databases">
        <title>Complete genome sequence of Oryzomicrobium terrae TPP412.</title>
        <authorList>
            <person name="Chiu L.-W."/>
            <person name="Lo K.-J."/>
            <person name="Tsai Y.-M."/>
            <person name="Lin S.-S."/>
            <person name="Kuo C.-H."/>
            <person name="Liu C.-T."/>
        </authorList>
    </citation>
    <scope>NUCLEOTIDE SEQUENCE [LARGE SCALE GENOMIC DNA]</scope>
    <source>
        <strain evidence="6 7">TPP412</strain>
    </source>
</reference>
<dbReference type="InterPro" id="IPR032687">
    <property type="entry name" value="AraC-type_N"/>
</dbReference>
<dbReference type="InterPro" id="IPR018060">
    <property type="entry name" value="HTH_AraC"/>
</dbReference>
<dbReference type="EMBL" id="CP022579">
    <property type="protein sequence ID" value="QEL65105.1"/>
    <property type="molecule type" value="Genomic_DNA"/>
</dbReference>
<dbReference type="Proteomes" id="UP000323671">
    <property type="component" value="Chromosome"/>
</dbReference>
<evidence type="ECO:0000256" key="4">
    <source>
        <dbReference type="SAM" id="Phobius"/>
    </source>
</evidence>
<dbReference type="SUPFAM" id="SSF46689">
    <property type="entry name" value="Homeodomain-like"/>
    <property type="match status" value="1"/>
</dbReference>
<keyword evidence="1" id="KW-0805">Transcription regulation</keyword>
<evidence type="ECO:0000256" key="1">
    <source>
        <dbReference type="ARBA" id="ARBA00023015"/>
    </source>
</evidence>
<dbReference type="RefSeq" id="WP_149425447.1">
    <property type="nucleotide sequence ID" value="NZ_CP022579.1"/>
</dbReference>
<dbReference type="Pfam" id="PF12625">
    <property type="entry name" value="Arabinose_bd"/>
    <property type="match status" value="1"/>
</dbReference>
<accession>A0A5C1E8X2</accession>
<feature type="domain" description="HTH araC/xylS-type" evidence="5">
    <location>
        <begin position="231"/>
        <end position="333"/>
    </location>
</feature>
<sequence>MSSEKGTIAVSFVAEALHVARQRGVDVERLLAEAEIPPRLLDVPQARVSAVQYATLWHALTRELNDEFFAMDSHGMKPGCFTLLSHATLDAPNLGRALTRALRFFSLVLDDLGGTLAVSDGQAILTLHQVRGPQRFFAHATFLLLLFGLACWLVGRRIPYQSVVFRDALPPGTEDEYRVFFGPNLSTGAPATVIAFDARYLTLPVVQNERTLKEFLREAPANVLVKYRNPRSLTVRLRARLRQSAPAEWPDLERMARHLNMAPSTLRRHLEDEGQSYQSIKDELRRDLALELLGGSSRSVLDVAMELGFAEASAFHRAFKKWTGIPPGEYRRKLLSNDALVKY</sequence>
<keyword evidence="3" id="KW-0804">Transcription</keyword>
<dbReference type="PANTHER" id="PTHR47894:SF1">
    <property type="entry name" value="HTH-TYPE TRANSCRIPTIONAL REGULATOR VQSM"/>
    <property type="match status" value="1"/>
</dbReference>
<dbReference type="KEGG" id="otr:OTERR_16290"/>
<evidence type="ECO:0000313" key="6">
    <source>
        <dbReference type="EMBL" id="QEL65105.1"/>
    </source>
</evidence>
<evidence type="ECO:0000313" key="7">
    <source>
        <dbReference type="Proteomes" id="UP000323671"/>
    </source>
</evidence>
<dbReference type="SMART" id="SM00342">
    <property type="entry name" value="HTH_ARAC"/>
    <property type="match status" value="1"/>
</dbReference>
<keyword evidence="4" id="KW-0812">Transmembrane</keyword>
<evidence type="ECO:0000259" key="5">
    <source>
        <dbReference type="PROSITE" id="PS01124"/>
    </source>
</evidence>
<keyword evidence="4" id="KW-1133">Transmembrane helix</keyword>
<keyword evidence="7" id="KW-1185">Reference proteome</keyword>
<dbReference type="InterPro" id="IPR009057">
    <property type="entry name" value="Homeodomain-like_sf"/>
</dbReference>
<organism evidence="6 7">
    <name type="scientific">Oryzomicrobium terrae</name>
    <dbReference type="NCBI Taxonomy" id="1735038"/>
    <lineage>
        <taxon>Bacteria</taxon>
        <taxon>Pseudomonadati</taxon>
        <taxon>Pseudomonadota</taxon>
        <taxon>Betaproteobacteria</taxon>
        <taxon>Rhodocyclales</taxon>
        <taxon>Rhodocyclaceae</taxon>
        <taxon>Oryzomicrobium</taxon>
    </lineage>
</organism>
<dbReference type="InterPro" id="IPR020449">
    <property type="entry name" value="Tscrpt_reg_AraC-type_HTH"/>
</dbReference>
<dbReference type="GO" id="GO:0000976">
    <property type="term" value="F:transcription cis-regulatory region binding"/>
    <property type="evidence" value="ECO:0007669"/>
    <property type="project" value="TreeGrafter"/>
</dbReference>